<keyword evidence="4" id="KW-0067">ATP-binding</keyword>
<dbReference type="InterPro" id="IPR006282">
    <property type="entry name" value="Thi_PPkinase"/>
</dbReference>
<protein>
    <recommendedName>
        <fullName evidence="5">Thiamine diphosphokinase</fullName>
        <ecNumber evidence="5">2.7.6.2</ecNumber>
    </recommendedName>
</protein>
<organism evidence="7 8">
    <name type="scientific">Paenalkalicoccus suaedae</name>
    <dbReference type="NCBI Taxonomy" id="2592382"/>
    <lineage>
        <taxon>Bacteria</taxon>
        <taxon>Bacillati</taxon>
        <taxon>Bacillota</taxon>
        <taxon>Bacilli</taxon>
        <taxon>Bacillales</taxon>
        <taxon>Bacillaceae</taxon>
        <taxon>Paenalkalicoccus</taxon>
    </lineage>
</organism>
<evidence type="ECO:0000256" key="5">
    <source>
        <dbReference type="NCBIfam" id="TIGR01378"/>
    </source>
</evidence>
<keyword evidence="2" id="KW-0547">Nucleotide-binding</keyword>
<dbReference type="Pfam" id="PF04263">
    <property type="entry name" value="TPK_catalytic"/>
    <property type="match status" value="1"/>
</dbReference>
<evidence type="ECO:0000256" key="2">
    <source>
        <dbReference type="ARBA" id="ARBA00022741"/>
    </source>
</evidence>
<accession>A0A859FF78</accession>
<dbReference type="EC" id="2.7.6.2" evidence="5"/>
<name>A0A859FF78_9BACI</name>
<keyword evidence="3 7" id="KW-0418">Kinase</keyword>
<dbReference type="Gene3D" id="3.40.50.10240">
    <property type="entry name" value="Thiamin pyrophosphokinase, catalytic domain"/>
    <property type="match status" value="1"/>
</dbReference>
<dbReference type="GO" id="GO:0006772">
    <property type="term" value="P:thiamine metabolic process"/>
    <property type="evidence" value="ECO:0007669"/>
    <property type="project" value="UniProtKB-UniRule"/>
</dbReference>
<dbReference type="GO" id="GO:0016301">
    <property type="term" value="F:kinase activity"/>
    <property type="evidence" value="ECO:0007669"/>
    <property type="project" value="UniProtKB-KW"/>
</dbReference>
<dbReference type="InterPro" id="IPR036759">
    <property type="entry name" value="TPK_catalytic_sf"/>
</dbReference>
<dbReference type="PANTHER" id="PTHR41299">
    <property type="entry name" value="THIAMINE PYROPHOSPHOKINASE"/>
    <property type="match status" value="1"/>
</dbReference>
<gene>
    <name evidence="7" type="ORF">FLK61_32815</name>
</gene>
<dbReference type="GO" id="GO:0004788">
    <property type="term" value="F:thiamine diphosphokinase activity"/>
    <property type="evidence" value="ECO:0007669"/>
    <property type="project" value="UniProtKB-UniRule"/>
</dbReference>
<keyword evidence="8" id="KW-1185">Reference proteome</keyword>
<dbReference type="EMBL" id="CP041372">
    <property type="protein sequence ID" value="QKS71478.1"/>
    <property type="molecule type" value="Genomic_DNA"/>
</dbReference>
<dbReference type="NCBIfam" id="TIGR01378">
    <property type="entry name" value="thi_PPkinase"/>
    <property type="match status" value="1"/>
</dbReference>
<dbReference type="GO" id="GO:0009229">
    <property type="term" value="P:thiamine diphosphate biosynthetic process"/>
    <property type="evidence" value="ECO:0007669"/>
    <property type="project" value="InterPro"/>
</dbReference>
<evidence type="ECO:0000256" key="4">
    <source>
        <dbReference type="ARBA" id="ARBA00022840"/>
    </source>
</evidence>
<dbReference type="Pfam" id="PF04265">
    <property type="entry name" value="TPK_B1_binding"/>
    <property type="match status" value="1"/>
</dbReference>
<sequence>MTYLLVAGGPKVDLPSLQELCDELKPTGIIGVDRGAYYLLEACITPNLAIGDFDSIGETYLKQLKAESVELTTFPAEKDQTDMELALDIVKERFNAKKLIIVGATGGRLDHFLMNVQLLEVAATRGIEVEILNTSNRMSYLDSGVKHVKHSIYTYLSLLAITEKVSGITLTGVKYELTNAQLKRGSSLCVSNEIVDDEAIVKIESGKVIVIESKDEN</sequence>
<evidence type="ECO:0000256" key="1">
    <source>
        <dbReference type="ARBA" id="ARBA00022679"/>
    </source>
</evidence>
<dbReference type="InterPro" id="IPR007371">
    <property type="entry name" value="TPK_catalytic"/>
</dbReference>
<dbReference type="CDD" id="cd07995">
    <property type="entry name" value="TPK"/>
    <property type="match status" value="1"/>
</dbReference>
<dbReference type="AlphaFoldDB" id="A0A859FF78"/>
<dbReference type="InterPro" id="IPR036371">
    <property type="entry name" value="TPK_B1-bd_sf"/>
</dbReference>
<reference evidence="8" key="1">
    <citation type="submission" date="2019-07" db="EMBL/GenBank/DDBJ databases">
        <title>Bacillus alkalisoli sp. nov. isolated from saline soil.</title>
        <authorList>
            <person name="Sun J.-Q."/>
            <person name="Xu L."/>
        </authorList>
    </citation>
    <scope>NUCLEOTIDE SEQUENCE [LARGE SCALE GENOMIC DNA]</scope>
    <source>
        <strain evidence="8">M4U3P1</strain>
    </source>
</reference>
<dbReference type="GO" id="GO:0005524">
    <property type="term" value="F:ATP binding"/>
    <property type="evidence" value="ECO:0007669"/>
    <property type="project" value="UniProtKB-KW"/>
</dbReference>
<evidence type="ECO:0000256" key="3">
    <source>
        <dbReference type="ARBA" id="ARBA00022777"/>
    </source>
</evidence>
<dbReference type="RefSeq" id="WP_176009513.1">
    <property type="nucleotide sequence ID" value="NZ_CP041372.2"/>
</dbReference>
<dbReference type="SUPFAM" id="SSF63862">
    <property type="entry name" value="Thiamin pyrophosphokinase, substrate-binding domain"/>
    <property type="match status" value="1"/>
</dbReference>
<dbReference type="GO" id="GO:0030975">
    <property type="term" value="F:thiamine binding"/>
    <property type="evidence" value="ECO:0007669"/>
    <property type="project" value="InterPro"/>
</dbReference>
<proteinExistence type="predicted"/>
<dbReference type="InterPro" id="IPR007373">
    <property type="entry name" value="Thiamin_PyroPKinase_B1-bd"/>
</dbReference>
<evidence type="ECO:0000259" key="6">
    <source>
        <dbReference type="SMART" id="SM00983"/>
    </source>
</evidence>
<dbReference type="PANTHER" id="PTHR41299:SF1">
    <property type="entry name" value="THIAMINE PYROPHOSPHOKINASE"/>
    <property type="match status" value="1"/>
</dbReference>
<evidence type="ECO:0000313" key="7">
    <source>
        <dbReference type="EMBL" id="QKS71478.1"/>
    </source>
</evidence>
<keyword evidence="1 7" id="KW-0808">Transferase</keyword>
<dbReference type="InterPro" id="IPR053149">
    <property type="entry name" value="TPK"/>
</dbReference>
<dbReference type="KEGG" id="psua:FLK61_32815"/>
<dbReference type="SMART" id="SM00983">
    <property type="entry name" value="TPK_B1_binding"/>
    <property type="match status" value="1"/>
</dbReference>
<dbReference type="SUPFAM" id="SSF63999">
    <property type="entry name" value="Thiamin pyrophosphokinase, catalytic domain"/>
    <property type="match status" value="1"/>
</dbReference>
<feature type="domain" description="Thiamin pyrophosphokinase thiamin-binding" evidence="6">
    <location>
        <begin position="144"/>
        <end position="209"/>
    </location>
</feature>
<evidence type="ECO:0000313" key="8">
    <source>
        <dbReference type="Proteomes" id="UP000318138"/>
    </source>
</evidence>
<dbReference type="Proteomes" id="UP000318138">
    <property type="component" value="Chromosome"/>
</dbReference>